<dbReference type="SUPFAM" id="SSF52540">
    <property type="entry name" value="P-loop containing nucleoside triphosphate hydrolases"/>
    <property type="match status" value="1"/>
</dbReference>
<dbReference type="SUPFAM" id="SSF48452">
    <property type="entry name" value="TPR-like"/>
    <property type="match status" value="1"/>
</dbReference>
<dbReference type="InterPro" id="IPR019734">
    <property type="entry name" value="TPR_rpt"/>
</dbReference>
<dbReference type="EMBL" id="LAZR01017763">
    <property type="protein sequence ID" value="KKL99059.1"/>
    <property type="molecule type" value="Genomic_DNA"/>
</dbReference>
<reference evidence="1" key="1">
    <citation type="journal article" date="2015" name="Nature">
        <title>Complex archaea that bridge the gap between prokaryotes and eukaryotes.</title>
        <authorList>
            <person name="Spang A."/>
            <person name="Saw J.H."/>
            <person name="Jorgensen S.L."/>
            <person name="Zaremba-Niedzwiedzka K."/>
            <person name="Martijn J."/>
            <person name="Lind A.E."/>
            <person name="van Eijk R."/>
            <person name="Schleper C."/>
            <person name="Guy L."/>
            <person name="Ettema T.J."/>
        </authorList>
    </citation>
    <scope>NUCLEOTIDE SEQUENCE</scope>
</reference>
<accession>A0A0F9GJR6</accession>
<protein>
    <submittedName>
        <fullName evidence="1">Uncharacterized protein</fullName>
    </submittedName>
</protein>
<dbReference type="AlphaFoldDB" id="A0A0F9GJR6"/>
<sequence length="843" mass="92908">MPLETLTWREFEDFGHQLARAALEQLRPGASLGYIATSEEHLGDRKADGVIQDGRFAGSSDGLVLFSYKSSTIADEDKARAALRQRILNEIDEQADRHPTELVVLVNRRFTDRDRARVEAKVAGRFTVSVFGPQQLEDLARPHKHILWRWFDTNPFVTATRCDDGPNVLLRLGIADFPFSIEEAPRHPAFEVLRHRQGNHRVVGQPGSGKSCLIAQYALAKPHDLLITVSPVHFANVWEPLKRMLLDAHDDLIVVFRNFHDLCKRGHENALLDLISIVGEKAARQVTLIAEYRITERSTVSEALSEEAWAQLGFGKEIILDPPPREFIAQVFDAACEEFDVTVTGPMRETCIDGVVEWDNTPLAAVDWMRDYQGSVVGEGEGSAFYPAPLSMVEGRWRGRFEQLRATRNRQRDAALLQTLSLLRCASLPVPDDADFIARCSLGRCGNASLVEESLASLAHEGWIFRAGKAKDIQGHDLRLSPCVVGLLQPDGGAGEDLLLYGRRLLGTVDCPHGTELAAEIGRLLMSCGEWSLAGELLSTVVDCVPSDYAVGARIAICRTHSEEEREVDRGLRDLEEIASSQPDDPRPALALGHALARTRNRQQAVDAIRRLVLRDGLLSVRHQLGAAEGLFELLDVLGAADVSRNILNSALVSPSAKGRAACILAQTGFTREAQKHLEELSAAGTSVLPVMAGLGICYMQTKGLRAALDQFRAAIERYPQDPGLRRFFAECVATACLRRLFPQGDMRTPNHDDSEKIIREALARLVFAEKIFRPLPDLYGEILCWKGLLLIESGERQTGLAALGTAADLRGIARLPMFAQHQLQLADEHLSAGGQSVPVRGG</sequence>
<dbReference type="PROSITE" id="PS50005">
    <property type="entry name" value="TPR"/>
    <property type="match status" value="1"/>
</dbReference>
<name>A0A0F9GJR6_9ZZZZ</name>
<comment type="caution">
    <text evidence="1">The sequence shown here is derived from an EMBL/GenBank/DDBJ whole genome shotgun (WGS) entry which is preliminary data.</text>
</comment>
<dbReference type="InterPro" id="IPR011990">
    <property type="entry name" value="TPR-like_helical_dom_sf"/>
</dbReference>
<gene>
    <name evidence="1" type="ORF">LCGC14_1818210</name>
</gene>
<dbReference type="InterPro" id="IPR027417">
    <property type="entry name" value="P-loop_NTPase"/>
</dbReference>
<dbReference type="Gene3D" id="1.25.40.10">
    <property type="entry name" value="Tetratricopeptide repeat domain"/>
    <property type="match status" value="1"/>
</dbReference>
<organism evidence="1">
    <name type="scientific">marine sediment metagenome</name>
    <dbReference type="NCBI Taxonomy" id="412755"/>
    <lineage>
        <taxon>unclassified sequences</taxon>
        <taxon>metagenomes</taxon>
        <taxon>ecological metagenomes</taxon>
    </lineage>
</organism>
<proteinExistence type="predicted"/>
<evidence type="ECO:0000313" key="1">
    <source>
        <dbReference type="EMBL" id="KKL99059.1"/>
    </source>
</evidence>